<dbReference type="InterPro" id="IPR039575">
    <property type="entry name" value="P3H"/>
</dbReference>
<dbReference type="OrthoDB" id="427071at2759"/>
<dbReference type="Gene3D" id="2.60.120.620">
    <property type="entry name" value="q2cbj1_9rhob like domain"/>
    <property type="match status" value="1"/>
</dbReference>
<proteinExistence type="inferred from homology"/>
<comment type="similarity">
    <text evidence="1">Belongs to the iron/ascorbate-dependent oxidoreductase family.</text>
</comment>
<dbReference type="GO" id="GO:0046872">
    <property type="term" value="F:metal ion binding"/>
    <property type="evidence" value="ECO:0007669"/>
    <property type="project" value="UniProtKB-KW"/>
</dbReference>
<dbReference type="RefSeq" id="XP_031388624.1">
    <property type="nucleotide sequence ID" value="XM_031532764.1"/>
</dbReference>
<dbReference type="InterPro" id="IPR044862">
    <property type="entry name" value="Pro_4_hyd_alph_FE2OG_OXY"/>
</dbReference>
<evidence type="ECO:0000313" key="3">
    <source>
        <dbReference type="Proteomes" id="UP000515151"/>
    </source>
</evidence>
<reference evidence="3" key="1">
    <citation type="journal article" date="2020" name="Plant Biotechnol. J.">
        <title>The pomegranate (Punica granatum L.) draft genome dissects genetic divergence between soft- and hard-seeded cultivars.</title>
        <authorList>
            <person name="Luo X."/>
            <person name="Li H."/>
            <person name="Wu Z."/>
            <person name="Yao W."/>
            <person name="Zhao P."/>
            <person name="Cao D."/>
            <person name="Yu H."/>
            <person name="Li K."/>
            <person name="Poudel K."/>
            <person name="Zhao D."/>
            <person name="Zhang F."/>
            <person name="Xia X."/>
            <person name="Chen L."/>
            <person name="Wang Q."/>
            <person name="Jing D."/>
            <person name="Cao S."/>
        </authorList>
    </citation>
    <scope>NUCLEOTIDE SEQUENCE [LARGE SCALE GENOMIC DNA]</scope>
    <source>
        <strain evidence="3">cv. Tunisia</strain>
    </source>
</reference>
<keyword evidence="3" id="KW-1185">Reference proteome</keyword>
<keyword evidence="1" id="KW-0479">Metal-binding</keyword>
<gene>
    <name evidence="4" type="primary">LOC116201504</name>
</gene>
<dbReference type="GeneID" id="116201504"/>
<dbReference type="InterPro" id="IPR005123">
    <property type="entry name" value="Oxoglu/Fe-dep_dioxygenase_dom"/>
</dbReference>
<sequence>MEEMAERTGNPRRLLLRDFLSLDQCKELEFIHKSSSTVGYRPNVFSTTLSHLIATNCPQLIVPLVPLREKLKDKVEEFFGCEYELCIEFTGLVSWSKGASIGWHSDDNRPYLKQRDYTAVCYLNTHGRSFSGGLFHFQDGEPKTVVPSAGDLLMYTADSRNIHAVDEGQQKCRSMKVFIIDMVTGGERLTLTLWFSRNSTHDEDVKLISRLSQICSTAGSSEPLSSLPAPASSNMYLFSRDQSSHQELGINVCFARILVLGFSIYSSHAENDLSEPCDLLLKPLQLTRGDELFSYEFSNILHALQVVQYYFSKSSGLPSPKSELGPGKIAKLSHPQRERVDDLKHFLVKDHKLPWEIFDFTSHEGAGLLDFNWAYFSAAVSAWEDYTSEKHKELLLSMPQWKSHQSMFCVSFGGP</sequence>
<name>A0A6P8D2G3_PUNGR</name>
<dbReference type="GO" id="GO:0016491">
    <property type="term" value="F:oxidoreductase activity"/>
    <property type="evidence" value="ECO:0007669"/>
    <property type="project" value="UniProtKB-KW"/>
</dbReference>
<keyword evidence="1" id="KW-0408">Iron</keyword>
<dbReference type="AlphaFoldDB" id="A0A6P8D2G3"/>
<evidence type="ECO:0000256" key="1">
    <source>
        <dbReference type="RuleBase" id="RU003682"/>
    </source>
</evidence>
<dbReference type="Pfam" id="PF13640">
    <property type="entry name" value="2OG-FeII_Oxy_3"/>
    <property type="match status" value="1"/>
</dbReference>
<accession>A0A6P8D2G3</accession>
<dbReference type="GO" id="GO:0032963">
    <property type="term" value="P:collagen metabolic process"/>
    <property type="evidence" value="ECO:0007669"/>
    <property type="project" value="InterPro"/>
</dbReference>
<evidence type="ECO:0000259" key="2">
    <source>
        <dbReference type="PROSITE" id="PS51471"/>
    </source>
</evidence>
<dbReference type="Proteomes" id="UP000515151">
    <property type="component" value="Chromosome 3"/>
</dbReference>
<dbReference type="PANTHER" id="PTHR14049">
    <property type="entry name" value="LEPRECAN 1"/>
    <property type="match status" value="1"/>
</dbReference>
<keyword evidence="1" id="KW-0560">Oxidoreductase</keyword>
<reference evidence="4" key="2">
    <citation type="submission" date="2025-08" db="UniProtKB">
        <authorList>
            <consortium name="RefSeq"/>
        </authorList>
    </citation>
    <scope>IDENTIFICATION</scope>
    <source>
        <tissue evidence="4">Leaf</tissue>
    </source>
</reference>
<organism evidence="3 4">
    <name type="scientific">Punica granatum</name>
    <name type="common">Pomegranate</name>
    <dbReference type="NCBI Taxonomy" id="22663"/>
    <lineage>
        <taxon>Eukaryota</taxon>
        <taxon>Viridiplantae</taxon>
        <taxon>Streptophyta</taxon>
        <taxon>Embryophyta</taxon>
        <taxon>Tracheophyta</taxon>
        <taxon>Spermatophyta</taxon>
        <taxon>Magnoliopsida</taxon>
        <taxon>eudicotyledons</taxon>
        <taxon>Gunneridae</taxon>
        <taxon>Pentapetalae</taxon>
        <taxon>rosids</taxon>
        <taxon>malvids</taxon>
        <taxon>Myrtales</taxon>
        <taxon>Lythraceae</taxon>
        <taxon>Punica</taxon>
    </lineage>
</organism>
<feature type="domain" description="Fe2OG dioxygenase" evidence="2">
    <location>
        <begin position="86"/>
        <end position="197"/>
    </location>
</feature>
<evidence type="ECO:0000313" key="4">
    <source>
        <dbReference type="RefSeq" id="XP_031388624.1"/>
    </source>
</evidence>
<dbReference type="PROSITE" id="PS51471">
    <property type="entry name" value="FE2OG_OXY"/>
    <property type="match status" value="1"/>
</dbReference>
<protein>
    <submittedName>
        <fullName evidence="4">Uncharacterized protein LOC116201504 isoform X1</fullName>
    </submittedName>
</protein>
<dbReference type="PANTHER" id="PTHR14049:SF9">
    <property type="entry name" value="PROCOLLAGEN-PROLINE 3-DIOXYGENASE"/>
    <property type="match status" value="1"/>
</dbReference>